<dbReference type="Proteomes" id="UP000339249">
    <property type="component" value="Unassembled WGS sequence"/>
</dbReference>
<reference evidence="1 2" key="1">
    <citation type="submission" date="2019-04" db="EMBL/GenBank/DDBJ databases">
        <authorList>
            <consortium name="Pathogen Informatics"/>
        </authorList>
    </citation>
    <scope>NUCLEOTIDE SEQUENCE [LARGE SCALE GENOMIC DNA]</scope>
    <source>
        <strain evidence="1 2">NCTC9185</strain>
    </source>
</reference>
<organism evidence="1 2">
    <name type="scientific">Raoultella terrigena</name>
    <name type="common">Klebsiella terrigena</name>
    <dbReference type="NCBI Taxonomy" id="577"/>
    <lineage>
        <taxon>Bacteria</taxon>
        <taxon>Pseudomonadati</taxon>
        <taxon>Pseudomonadota</taxon>
        <taxon>Gammaproteobacteria</taxon>
        <taxon>Enterobacterales</taxon>
        <taxon>Enterobacteriaceae</taxon>
        <taxon>Klebsiella/Raoultella group</taxon>
        <taxon>Raoultella</taxon>
    </lineage>
</organism>
<gene>
    <name evidence="1" type="primary">atsB</name>
    <name evidence="1" type="ORF">NCTC9185_03829</name>
</gene>
<protein>
    <submittedName>
        <fullName evidence="1">Anaerobic sulfatase-maturating enzyme</fullName>
        <ecNumber evidence="1">1.1.99.-</ecNumber>
    </submittedName>
</protein>
<proteinExistence type="predicted"/>
<sequence>MRCWKTLFASIFQSQDGEEIIFSWQGGEPTLMGLEFFEKVVALQKKYQPKHQRIENDLQTNAC</sequence>
<accession>A0A4U9D6N5</accession>
<dbReference type="EMBL" id="CABDVU010000001">
    <property type="protein sequence ID" value="VTN11868.1"/>
    <property type="molecule type" value="Genomic_DNA"/>
</dbReference>
<dbReference type="Gene3D" id="3.20.20.70">
    <property type="entry name" value="Aldolase class I"/>
    <property type="match status" value="1"/>
</dbReference>
<evidence type="ECO:0000313" key="1">
    <source>
        <dbReference type="EMBL" id="VTN11868.1"/>
    </source>
</evidence>
<evidence type="ECO:0000313" key="2">
    <source>
        <dbReference type="Proteomes" id="UP000339249"/>
    </source>
</evidence>
<name>A0A4U9D6N5_RAOTE</name>
<dbReference type="EC" id="1.1.99.-" evidence="1"/>
<dbReference type="GO" id="GO:0016491">
    <property type="term" value="F:oxidoreductase activity"/>
    <property type="evidence" value="ECO:0007669"/>
    <property type="project" value="UniProtKB-KW"/>
</dbReference>
<dbReference type="AlphaFoldDB" id="A0A4U9D6N5"/>
<dbReference type="InterPro" id="IPR013785">
    <property type="entry name" value="Aldolase_TIM"/>
</dbReference>
<keyword evidence="1" id="KW-0560">Oxidoreductase</keyword>